<dbReference type="GeneID" id="94432928"/>
<keyword evidence="2" id="KW-1185">Reference proteome</keyword>
<proteinExistence type="predicted"/>
<dbReference type="EMBL" id="MIGC01005801">
    <property type="protein sequence ID" value="PHJ16580.1"/>
    <property type="molecule type" value="Genomic_DNA"/>
</dbReference>
<evidence type="ECO:0000313" key="2">
    <source>
        <dbReference type="Proteomes" id="UP000221165"/>
    </source>
</evidence>
<feature type="non-terminal residue" evidence="1">
    <location>
        <position position="1"/>
    </location>
</feature>
<comment type="caution">
    <text evidence="1">The sequence shown here is derived from an EMBL/GenBank/DDBJ whole genome shotgun (WGS) entry which is preliminary data.</text>
</comment>
<name>A0A2C6K2L2_9APIC</name>
<accession>A0A2C6K2L2</accession>
<reference evidence="1 2" key="1">
    <citation type="journal article" date="2017" name="Int. J. Parasitol.">
        <title>The genome of the protozoan parasite Cystoisospora suis and a reverse vaccinology approach to identify vaccine candidates.</title>
        <authorList>
            <person name="Palmieri N."/>
            <person name="Shrestha A."/>
            <person name="Ruttkowski B."/>
            <person name="Beck T."/>
            <person name="Vogl C."/>
            <person name="Tomley F."/>
            <person name="Blake D.P."/>
            <person name="Joachim A."/>
        </authorList>
    </citation>
    <scope>NUCLEOTIDE SEQUENCE [LARGE SCALE GENOMIC DNA]</scope>
    <source>
        <strain evidence="1 2">Wien I</strain>
    </source>
</reference>
<feature type="non-terminal residue" evidence="1">
    <location>
        <position position="89"/>
    </location>
</feature>
<evidence type="ECO:0000313" key="1">
    <source>
        <dbReference type="EMBL" id="PHJ16580.1"/>
    </source>
</evidence>
<organism evidence="1 2">
    <name type="scientific">Cystoisospora suis</name>
    <dbReference type="NCBI Taxonomy" id="483139"/>
    <lineage>
        <taxon>Eukaryota</taxon>
        <taxon>Sar</taxon>
        <taxon>Alveolata</taxon>
        <taxon>Apicomplexa</taxon>
        <taxon>Conoidasida</taxon>
        <taxon>Coccidia</taxon>
        <taxon>Eucoccidiorida</taxon>
        <taxon>Eimeriorina</taxon>
        <taxon>Sarcocystidae</taxon>
        <taxon>Cystoisospora</taxon>
    </lineage>
</organism>
<dbReference type="RefSeq" id="XP_067918307.1">
    <property type="nucleotide sequence ID" value="XM_068069717.1"/>
</dbReference>
<dbReference type="Proteomes" id="UP000221165">
    <property type="component" value="Unassembled WGS sequence"/>
</dbReference>
<sequence>PNCTHYTVNNGARKCYLKKGDPQFYDYHSDLTATRFCEIPKADNCYYPKNRGSKTADLTMKKLKKETAEKSALECQFFCRSNDKCTHFT</sequence>
<dbReference type="VEuPathDB" id="ToxoDB:CSUI_009604"/>
<protein>
    <submittedName>
        <fullName evidence="1">Microneme protein</fullName>
    </submittedName>
</protein>
<gene>
    <name evidence="1" type="ORF">CSUI_009604</name>
</gene>
<dbReference type="Gene3D" id="3.50.4.10">
    <property type="entry name" value="Hepatocyte Growth Factor"/>
    <property type="match status" value="2"/>
</dbReference>
<dbReference type="AlphaFoldDB" id="A0A2C6K2L2"/>